<gene>
    <name evidence="4" type="primary">Aste57867_10615</name>
    <name evidence="3" type="ORF">As57867_010575</name>
    <name evidence="4" type="ORF">ASTE57867_10615</name>
</gene>
<proteinExistence type="predicted"/>
<feature type="compositionally biased region" description="Polar residues" evidence="2">
    <location>
        <begin position="103"/>
        <end position="119"/>
    </location>
</feature>
<organism evidence="4 5">
    <name type="scientific">Aphanomyces stellatus</name>
    <dbReference type="NCBI Taxonomy" id="120398"/>
    <lineage>
        <taxon>Eukaryota</taxon>
        <taxon>Sar</taxon>
        <taxon>Stramenopiles</taxon>
        <taxon>Oomycota</taxon>
        <taxon>Saprolegniomycetes</taxon>
        <taxon>Saprolegniales</taxon>
        <taxon>Verrucalvaceae</taxon>
        <taxon>Aphanomyces</taxon>
    </lineage>
</organism>
<evidence type="ECO:0000313" key="3">
    <source>
        <dbReference type="EMBL" id="KAF0698757.1"/>
    </source>
</evidence>
<dbReference type="AlphaFoldDB" id="A0A485KQV3"/>
<evidence type="ECO:0000313" key="5">
    <source>
        <dbReference type="Proteomes" id="UP000332933"/>
    </source>
</evidence>
<keyword evidence="5" id="KW-1185">Reference proteome</keyword>
<dbReference type="OrthoDB" id="10632836at2759"/>
<feature type="coiled-coil region" evidence="1">
    <location>
        <begin position="20"/>
        <end position="47"/>
    </location>
</feature>
<protein>
    <submittedName>
        <fullName evidence="4">Aste57867_10615 protein</fullName>
    </submittedName>
</protein>
<accession>A0A485KQV3</accession>
<name>A0A485KQV3_9STRA</name>
<dbReference type="Proteomes" id="UP000332933">
    <property type="component" value="Unassembled WGS sequence"/>
</dbReference>
<keyword evidence="1" id="KW-0175">Coiled coil</keyword>
<feature type="region of interest" description="Disordered" evidence="2">
    <location>
        <begin position="90"/>
        <end position="119"/>
    </location>
</feature>
<evidence type="ECO:0000256" key="1">
    <source>
        <dbReference type="SAM" id="Coils"/>
    </source>
</evidence>
<dbReference type="EMBL" id="CAADRA010005242">
    <property type="protein sequence ID" value="VFT87487.1"/>
    <property type="molecule type" value="Genomic_DNA"/>
</dbReference>
<reference evidence="4 5" key="1">
    <citation type="submission" date="2019-03" db="EMBL/GenBank/DDBJ databases">
        <authorList>
            <person name="Gaulin E."/>
            <person name="Dumas B."/>
        </authorList>
    </citation>
    <scope>NUCLEOTIDE SEQUENCE [LARGE SCALE GENOMIC DNA]</scope>
    <source>
        <strain evidence="4">CBS 568.67</strain>
    </source>
</reference>
<evidence type="ECO:0000256" key="2">
    <source>
        <dbReference type="SAM" id="MobiDB-lite"/>
    </source>
</evidence>
<sequence length="235" mass="26356">MSQPAVVTEERSAAAEASEEDALRLQISFLQSDLHALQAEKDAQEALLKLRILFLEREIQTLKHAAAIANNSTRGPPTSSNGRKWFQSLKKGTAPASRPPNSAPTTRAAHQSTRGGRGGINSTLQTTAEEMAHFNGHNMQHRKGMYQRMLSIFPLDRIRALWRPSRFKQVPMEPPTASTSSSSEETWQARYDNGRVYFVNTRKSNSVNLDLLIMTPTKKNDQNHHHHVFGDSSWV</sequence>
<reference evidence="3" key="2">
    <citation type="submission" date="2019-06" db="EMBL/GenBank/DDBJ databases">
        <title>Genomics analysis of Aphanomyces spp. identifies a new class of oomycete effector associated with host adaptation.</title>
        <authorList>
            <person name="Gaulin E."/>
        </authorList>
    </citation>
    <scope>NUCLEOTIDE SEQUENCE</scope>
    <source>
        <strain evidence="3">CBS 578.67</strain>
    </source>
</reference>
<dbReference type="EMBL" id="VJMH01005221">
    <property type="protein sequence ID" value="KAF0698757.1"/>
    <property type="molecule type" value="Genomic_DNA"/>
</dbReference>
<evidence type="ECO:0000313" key="4">
    <source>
        <dbReference type="EMBL" id="VFT87487.1"/>
    </source>
</evidence>